<dbReference type="OrthoDB" id="10553140at2759"/>
<feature type="compositionally biased region" description="Polar residues" evidence="1">
    <location>
        <begin position="7"/>
        <end position="19"/>
    </location>
</feature>
<dbReference type="Proteomes" id="UP000800094">
    <property type="component" value="Unassembled WGS sequence"/>
</dbReference>
<protein>
    <submittedName>
        <fullName evidence="2">Uncharacterized protein</fullName>
    </submittedName>
</protein>
<name>A0A6A6J127_9PLEO</name>
<feature type="region of interest" description="Disordered" evidence="1">
    <location>
        <begin position="1"/>
        <end position="20"/>
    </location>
</feature>
<dbReference type="AlphaFoldDB" id="A0A6A6J127"/>
<evidence type="ECO:0000256" key="1">
    <source>
        <dbReference type="SAM" id="MobiDB-lite"/>
    </source>
</evidence>
<proteinExistence type="predicted"/>
<reference evidence="2" key="1">
    <citation type="journal article" date="2020" name="Stud. Mycol.">
        <title>101 Dothideomycetes genomes: a test case for predicting lifestyles and emergence of pathogens.</title>
        <authorList>
            <person name="Haridas S."/>
            <person name="Albert R."/>
            <person name="Binder M."/>
            <person name="Bloem J."/>
            <person name="Labutti K."/>
            <person name="Salamov A."/>
            <person name="Andreopoulos B."/>
            <person name="Baker S."/>
            <person name="Barry K."/>
            <person name="Bills G."/>
            <person name="Bluhm B."/>
            <person name="Cannon C."/>
            <person name="Castanera R."/>
            <person name="Culley D."/>
            <person name="Daum C."/>
            <person name="Ezra D."/>
            <person name="Gonzalez J."/>
            <person name="Henrissat B."/>
            <person name="Kuo A."/>
            <person name="Liang C."/>
            <person name="Lipzen A."/>
            <person name="Lutzoni F."/>
            <person name="Magnuson J."/>
            <person name="Mondo S."/>
            <person name="Nolan M."/>
            <person name="Ohm R."/>
            <person name="Pangilinan J."/>
            <person name="Park H.-J."/>
            <person name="Ramirez L."/>
            <person name="Alfaro M."/>
            <person name="Sun H."/>
            <person name="Tritt A."/>
            <person name="Yoshinaga Y."/>
            <person name="Zwiers L.-H."/>
            <person name="Turgeon B."/>
            <person name="Goodwin S."/>
            <person name="Spatafora J."/>
            <person name="Crous P."/>
            <person name="Grigoriev I."/>
        </authorList>
    </citation>
    <scope>NUCLEOTIDE SEQUENCE</scope>
    <source>
        <strain evidence="2">CBS 122368</strain>
    </source>
</reference>
<keyword evidence="3" id="KW-1185">Reference proteome</keyword>
<accession>A0A6A6J127</accession>
<gene>
    <name evidence="2" type="ORF">BU26DRAFT_500756</name>
</gene>
<organism evidence="2 3">
    <name type="scientific">Trematosphaeria pertusa</name>
    <dbReference type="NCBI Taxonomy" id="390896"/>
    <lineage>
        <taxon>Eukaryota</taxon>
        <taxon>Fungi</taxon>
        <taxon>Dikarya</taxon>
        <taxon>Ascomycota</taxon>
        <taxon>Pezizomycotina</taxon>
        <taxon>Dothideomycetes</taxon>
        <taxon>Pleosporomycetidae</taxon>
        <taxon>Pleosporales</taxon>
        <taxon>Massarineae</taxon>
        <taxon>Trematosphaeriaceae</taxon>
        <taxon>Trematosphaeria</taxon>
    </lineage>
</organism>
<dbReference type="RefSeq" id="XP_033690137.1">
    <property type="nucleotide sequence ID" value="XM_033826519.1"/>
</dbReference>
<dbReference type="EMBL" id="ML987190">
    <property type="protein sequence ID" value="KAF2255133.1"/>
    <property type="molecule type" value="Genomic_DNA"/>
</dbReference>
<dbReference type="GeneID" id="54579849"/>
<evidence type="ECO:0000313" key="3">
    <source>
        <dbReference type="Proteomes" id="UP000800094"/>
    </source>
</evidence>
<evidence type="ECO:0000313" key="2">
    <source>
        <dbReference type="EMBL" id="KAF2255133.1"/>
    </source>
</evidence>
<sequence length="226" mass="25002">MVHFSRRQQTPRMSAPSSHSLKRTLGIHIANAAAARKALTNAVALAKAAQSIMLEGLQNAETSLQSLTEIRIRTEALGAKTQFGGVTEQDLKRRLADYTLHGVNVRKEHETAMDDAWKGWRSAMANIVRAGKAQKDHDEVVRELRRMEVLYRGFKEFEGSVSGVRSSIERENEEVCKEVVAIASASQERLRGALEQMNAHSAAWEWVDDGVRKAAAAARRAITGVE</sequence>